<dbReference type="GO" id="GO:0004497">
    <property type="term" value="F:monooxygenase activity"/>
    <property type="evidence" value="ECO:0007669"/>
    <property type="project" value="UniProtKB-KW"/>
</dbReference>
<name>A0A9W8LN36_9FUNG</name>
<dbReference type="Proteomes" id="UP001140217">
    <property type="component" value="Unassembled WGS sequence"/>
</dbReference>
<dbReference type="SUPFAM" id="SSF48264">
    <property type="entry name" value="Cytochrome P450"/>
    <property type="match status" value="1"/>
</dbReference>
<evidence type="ECO:0008006" key="10">
    <source>
        <dbReference type="Google" id="ProtNLM"/>
    </source>
</evidence>
<evidence type="ECO:0000256" key="2">
    <source>
        <dbReference type="ARBA" id="ARBA00022723"/>
    </source>
</evidence>
<evidence type="ECO:0000313" key="9">
    <source>
        <dbReference type="Proteomes" id="UP001140217"/>
    </source>
</evidence>
<dbReference type="EMBL" id="JANBUL010000006">
    <property type="protein sequence ID" value="KAJ2785860.1"/>
    <property type="molecule type" value="Genomic_DNA"/>
</dbReference>
<dbReference type="PROSITE" id="PS00086">
    <property type="entry name" value="CYTOCHROME_P450"/>
    <property type="match status" value="1"/>
</dbReference>
<keyword evidence="3 6" id="KW-0560">Oxidoreductase</keyword>
<dbReference type="InterPro" id="IPR050121">
    <property type="entry name" value="Cytochrome_P450_monoxygenase"/>
</dbReference>
<dbReference type="Gene3D" id="1.10.630.10">
    <property type="entry name" value="Cytochrome P450"/>
    <property type="match status" value="1"/>
</dbReference>
<dbReference type="PANTHER" id="PTHR24305">
    <property type="entry name" value="CYTOCHROME P450"/>
    <property type="match status" value="1"/>
</dbReference>
<feature type="transmembrane region" description="Helical" evidence="7">
    <location>
        <begin position="20"/>
        <end position="40"/>
    </location>
</feature>
<dbReference type="InterPro" id="IPR017972">
    <property type="entry name" value="Cyt_P450_CS"/>
</dbReference>
<keyword evidence="9" id="KW-1185">Reference proteome</keyword>
<organism evidence="8 9">
    <name type="scientific">Coemansia javaensis</name>
    <dbReference type="NCBI Taxonomy" id="2761396"/>
    <lineage>
        <taxon>Eukaryota</taxon>
        <taxon>Fungi</taxon>
        <taxon>Fungi incertae sedis</taxon>
        <taxon>Zoopagomycota</taxon>
        <taxon>Kickxellomycotina</taxon>
        <taxon>Kickxellomycetes</taxon>
        <taxon>Kickxellales</taxon>
        <taxon>Kickxellaceae</taxon>
        <taxon>Coemansia</taxon>
    </lineage>
</organism>
<keyword evidence="7" id="KW-1133">Transmembrane helix</keyword>
<evidence type="ECO:0000256" key="3">
    <source>
        <dbReference type="ARBA" id="ARBA00023002"/>
    </source>
</evidence>
<evidence type="ECO:0000313" key="8">
    <source>
        <dbReference type="EMBL" id="KAJ2785860.1"/>
    </source>
</evidence>
<evidence type="ECO:0000256" key="6">
    <source>
        <dbReference type="RuleBase" id="RU000461"/>
    </source>
</evidence>
<dbReference type="OrthoDB" id="2789670at2759"/>
<dbReference type="InterPro" id="IPR036396">
    <property type="entry name" value="Cyt_P450_sf"/>
</dbReference>
<comment type="similarity">
    <text evidence="6">Belongs to the cytochrome P450 family.</text>
</comment>
<accession>A0A9W8LN36</accession>
<dbReference type="PRINTS" id="PR00385">
    <property type="entry name" value="P450"/>
</dbReference>
<sequence length="529" mass="58318">MAAHAGDARVLGAMCDAGVLWAALGAVAALVSYRVIYALYFSPLRHIPGPLLARTTRTYLEAAAVCGRLAEHGRQIGERYGDIAVCQPNSVCITDPADIRKVLSSPLCVKGDYYALLRFTGVDNMISMTHSESVSKRRRMLGPFFSTSYVGKMEPLIAQYGSKAIVQRWDALLAQSADGSATVNYGLTFGLCTFNIISRLVYGQEVAALDLTSDSESLRWIHRSNTYLSLRALLQLFPRPVFHAAKWPFDHMYHQIADYIYGSIDARRRLLAALGVDDQRPADLLQALLDCEDAGSRVRLSSEEIHAESLLLMIGGVDPTAFTLIWTVHLLMLYPECYRRAVREVRGALPPGGSAEITYAAARGALPYLEACIQESMRLVPVASVMIPRTVLAPGLTLRGHHLPPGTTVFANMYGSHMSPRYWADPRRFDPARFLEPGSRRAHCVFTFGYGSRICLGKHMAWTNMLTIMATLLRRYDFALPAGYSRTGPAVIDPATGYPKIMPMSQFLSRKPADQDADCRVTISRASTG</sequence>
<dbReference type="GO" id="GO:0044550">
    <property type="term" value="P:secondary metabolite biosynthetic process"/>
    <property type="evidence" value="ECO:0007669"/>
    <property type="project" value="UniProtKB-ARBA"/>
</dbReference>
<keyword evidence="7" id="KW-0472">Membrane</keyword>
<keyword evidence="6" id="KW-0503">Monooxygenase</keyword>
<gene>
    <name evidence="8" type="ORF">H4R18_000249</name>
</gene>
<dbReference type="PANTHER" id="PTHR24305:SF235">
    <property type="entry name" value="CYTOCHROME P450 MONOOXYGENASE APDB-RELATED"/>
    <property type="match status" value="1"/>
</dbReference>
<evidence type="ECO:0000256" key="5">
    <source>
        <dbReference type="PIRSR" id="PIRSR602401-1"/>
    </source>
</evidence>
<dbReference type="InterPro" id="IPR002401">
    <property type="entry name" value="Cyt_P450_E_grp-I"/>
</dbReference>
<reference evidence="8" key="1">
    <citation type="submission" date="2022-07" db="EMBL/GenBank/DDBJ databases">
        <title>Phylogenomic reconstructions and comparative analyses of Kickxellomycotina fungi.</title>
        <authorList>
            <person name="Reynolds N.K."/>
            <person name="Stajich J.E."/>
            <person name="Barry K."/>
            <person name="Grigoriev I.V."/>
            <person name="Crous P."/>
            <person name="Smith M.E."/>
        </authorList>
    </citation>
    <scope>NUCLEOTIDE SEQUENCE</scope>
    <source>
        <strain evidence="8">NBRC 105414</strain>
    </source>
</reference>
<dbReference type="GO" id="GO:0016705">
    <property type="term" value="F:oxidoreductase activity, acting on paired donors, with incorporation or reduction of molecular oxygen"/>
    <property type="evidence" value="ECO:0007669"/>
    <property type="project" value="InterPro"/>
</dbReference>
<dbReference type="Pfam" id="PF00067">
    <property type="entry name" value="p450"/>
    <property type="match status" value="1"/>
</dbReference>
<protein>
    <recommendedName>
        <fullName evidence="10">Cytochrome P450</fullName>
    </recommendedName>
</protein>
<keyword evidence="7" id="KW-0812">Transmembrane</keyword>
<comment type="cofactor">
    <cofactor evidence="1 5">
        <name>heme</name>
        <dbReference type="ChEBI" id="CHEBI:30413"/>
    </cofactor>
</comment>
<dbReference type="PRINTS" id="PR00463">
    <property type="entry name" value="EP450I"/>
</dbReference>
<keyword evidence="2 5" id="KW-0479">Metal-binding</keyword>
<feature type="binding site" description="axial binding residue" evidence="5">
    <location>
        <position position="455"/>
    </location>
    <ligand>
        <name>heme</name>
        <dbReference type="ChEBI" id="CHEBI:30413"/>
    </ligand>
    <ligandPart>
        <name>Fe</name>
        <dbReference type="ChEBI" id="CHEBI:18248"/>
    </ligandPart>
</feature>
<evidence type="ECO:0000256" key="7">
    <source>
        <dbReference type="SAM" id="Phobius"/>
    </source>
</evidence>
<dbReference type="InterPro" id="IPR001128">
    <property type="entry name" value="Cyt_P450"/>
</dbReference>
<evidence type="ECO:0000256" key="1">
    <source>
        <dbReference type="ARBA" id="ARBA00001971"/>
    </source>
</evidence>
<keyword evidence="4 5" id="KW-0408">Iron</keyword>
<comment type="caution">
    <text evidence="8">The sequence shown here is derived from an EMBL/GenBank/DDBJ whole genome shotgun (WGS) entry which is preliminary data.</text>
</comment>
<dbReference type="GO" id="GO:0005506">
    <property type="term" value="F:iron ion binding"/>
    <property type="evidence" value="ECO:0007669"/>
    <property type="project" value="InterPro"/>
</dbReference>
<keyword evidence="5 6" id="KW-0349">Heme</keyword>
<evidence type="ECO:0000256" key="4">
    <source>
        <dbReference type="ARBA" id="ARBA00023004"/>
    </source>
</evidence>
<dbReference type="AlphaFoldDB" id="A0A9W8LN36"/>
<dbReference type="GO" id="GO:0020037">
    <property type="term" value="F:heme binding"/>
    <property type="evidence" value="ECO:0007669"/>
    <property type="project" value="InterPro"/>
</dbReference>
<proteinExistence type="inferred from homology"/>